<feature type="compositionally biased region" description="Basic and acidic residues" evidence="3">
    <location>
        <begin position="995"/>
        <end position="1014"/>
    </location>
</feature>
<evidence type="ECO:0000259" key="5">
    <source>
        <dbReference type="PROSITE" id="PS51525"/>
    </source>
</evidence>
<dbReference type="SUPFAM" id="SSF47370">
    <property type="entry name" value="Bromodomain"/>
    <property type="match status" value="2"/>
</dbReference>
<protein>
    <submittedName>
        <fullName evidence="7">Bromodomain-containing protein</fullName>
    </submittedName>
</protein>
<dbReference type="InterPro" id="IPR050935">
    <property type="entry name" value="Bromo_chromatin_reader"/>
</dbReference>
<name>A0A914Z9J8_9BILA</name>
<dbReference type="GO" id="GO:0006338">
    <property type="term" value="P:chromatin remodeling"/>
    <property type="evidence" value="ECO:0007669"/>
    <property type="project" value="TreeGrafter"/>
</dbReference>
<evidence type="ECO:0000259" key="4">
    <source>
        <dbReference type="PROSITE" id="PS50014"/>
    </source>
</evidence>
<evidence type="ECO:0000256" key="3">
    <source>
        <dbReference type="SAM" id="MobiDB-lite"/>
    </source>
</evidence>
<feature type="compositionally biased region" description="Basic and acidic residues" evidence="3">
    <location>
        <begin position="935"/>
        <end position="944"/>
    </location>
</feature>
<dbReference type="PROSITE" id="PS00633">
    <property type="entry name" value="BROMODOMAIN_1"/>
    <property type="match status" value="1"/>
</dbReference>
<dbReference type="GO" id="GO:0006355">
    <property type="term" value="P:regulation of DNA-templated transcription"/>
    <property type="evidence" value="ECO:0007669"/>
    <property type="project" value="TreeGrafter"/>
</dbReference>
<feature type="region of interest" description="Disordered" evidence="3">
    <location>
        <begin position="311"/>
        <end position="364"/>
    </location>
</feature>
<feature type="region of interest" description="Disordered" evidence="3">
    <location>
        <begin position="1"/>
        <end position="99"/>
    </location>
</feature>
<dbReference type="InterPro" id="IPR001487">
    <property type="entry name" value="Bromodomain"/>
</dbReference>
<evidence type="ECO:0000313" key="6">
    <source>
        <dbReference type="Proteomes" id="UP000887577"/>
    </source>
</evidence>
<feature type="domain" description="Bromo" evidence="4">
    <location>
        <begin position="154"/>
        <end position="226"/>
    </location>
</feature>
<feature type="domain" description="Bromo" evidence="4">
    <location>
        <begin position="396"/>
        <end position="468"/>
    </location>
</feature>
<dbReference type="Pfam" id="PF17035">
    <property type="entry name" value="BET"/>
    <property type="match status" value="1"/>
</dbReference>
<dbReference type="Proteomes" id="UP000887577">
    <property type="component" value="Unplaced"/>
</dbReference>
<dbReference type="WBParaSite" id="PSU_v2.g6924.t1">
    <property type="protein sequence ID" value="PSU_v2.g6924.t1"/>
    <property type="gene ID" value="PSU_v2.g6924"/>
</dbReference>
<dbReference type="InterPro" id="IPR036427">
    <property type="entry name" value="Bromodomain-like_sf"/>
</dbReference>
<dbReference type="GO" id="GO:0005634">
    <property type="term" value="C:nucleus"/>
    <property type="evidence" value="ECO:0007669"/>
    <property type="project" value="TreeGrafter"/>
</dbReference>
<feature type="compositionally biased region" description="Basic and acidic residues" evidence="3">
    <location>
        <begin position="87"/>
        <end position="99"/>
    </location>
</feature>
<dbReference type="PANTHER" id="PTHR22880">
    <property type="entry name" value="FALZ-RELATED BROMODOMAIN-CONTAINING PROTEINS"/>
    <property type="match status" value="1"/>
</dbReference>
<feature type="compositionally biased region" description="Basic and acidic residues" evidence="3">
    <location>
        <begin position="724"/>
        <end position="743"/>
    </location>
</feature>
<feature type="compositionally biased region" description="Low complexity" evidence="3">
    <location>
        <begin position="271"/>
        <end position="282"/>
    </location>
</feature>
<feature type="domain" description="NET" evidence="5">
    <location>
        <begin position="731"/>
        <end position="812"/>
    </location>
</feature>
<keyword evidence="6" id="KW-1185">Reference proteome</keyword>
<dbReference type="GO" id="GO:0000785">
    <property type="term" value="C:chromatin"/>
    <property type="evidence" value="ECO:0007669"/>
    <property type="project" value="TreeGrafter"/>
</dbReference>
<feature type="region of interest" description="Disordered" evidence="3">
    <location>
        <begin position="259"/>
        <end position="287"/>
    </location>
</feature>
<feature type="compositionally biased region" description="Pro residues" evidence="3">
    <location>
        <begin position="948"/>
        <end position="960"/>
    </location>
</feature>
<dbReference type="Gene3D" id="1.20.1270.220">
    <property type="match status" value="1"/>
</dbReference>
<dbReference type="InterPro" id="IPR038336">
    <property type="entry name" value="NET_sf"/>
</dbReference>
<dbReference type="InterPro" id="IPR018359">
    <property type="entry name" value="Bromodomain_CS"/>
</dbReference>
<feature type="compositionally biased region" description="Low complexity" evidence="3">
    <location>
        <begin position="29"/>
        <end position="39"/>
    </location>
</feature>
<feature type="compositionally biased region" description="Pro residues" evidence="3">
    <location>
        <begin position="667"/>
        <end position="679"/>
    </location>
</feature>
<feature type="compositionally biased region" description="Polar residues" evidence="3">
    <location>
        <begin position="917"/>
        <end position="933"/>
    </location>
</feature>
<feature type="compositionally biased region" description="Low complexity" evidence="3">
    <location>
        <begin position="638"/>
        <end position="666"/>
    </location>
</feature>
<accession>A0A914Z9J8</accession>
<feature type="compositionally biased region" description="Basic residues" evidence="3">
    <location>
        <begin position="704"/>
        <end position="714"/>
    </location>
</feature>
<dbReference type="PROSITE" id="PS50014">
    <property type="entry name" value="BROMODOMAIN_2"/>
    <property type="match status" value="2"/>
</dbReference>
<dbReference type="InterPro" id="IPR027353">
    <property type="entry name" value="NET_dom"/>
</dbReference>
<dbReference type="Gene3D" id="1.20.920.10">
    <property type="entry name" value="Bromodomain-like"/>
    <property type="match status" value="2"/>
</dbReference>
<evidence type="ECO:0000256" key="2">
    <source>
        <dbReference type="PROSITE-ProRule" id="PRU00035"/>
    </source>
</evidence>
<feature type="compositionally biased region" description="Low complexity" evidence="3">
    <location>
        <begin position="853"/>
        <end position="879"/>
    </location>
</feature>
<organism evidence="6 7">
    <name type="scientific">Panagrolaimus superbus</name>
    <dbReference type="NCBI Taxonomy" id="310955"/>
    <lineage>
        <taxon>Eukaryota</taxon>
        <taxon>Metazoa</taxon>
        <taxon>Ecdysozoa</taxon>
        <taxon>Nematoda</taxon>
        <taxon>Chromadorea</taxon>
        <taxon>Rhabditida</taxon>
        <taxon>Tylenchina</taxon>
        <taxon>Panagrolaimomorpha</taxon>
        <taxon>Panagrolaimoidea</taxon>
        <taxon>Panagrolaimidae</taxon>
        <taxon>Panagrolaimus</taxon>
    </lineage>
</organism>
<dbReference type="Pfam" id="PF00439">
    <property type="entry name" value="Bromodomain"/>
    <property type="match status" value="2"/>
</dbReference>
<feature type="region of interest" description="Disordered" evidence="3">
    <location>
        <begin position="815"/>
        <end position="1014"/>
    </location>
</feature>
<feature type="compositionally biased region" description="Polar residues" evidence="3">
    <location>
        <begin position="816"/>
        <end position="842"/>
    </location>
</feature>
<feature type="region of interest" description="Disordered" evidence="3">
    <location>
        <begin position="611"/>
        <end position="743"/>
    </location>
</feature>
<evidence type="ECO:0000256" key="1">
    <source>
        <dbReference type="ARBA" id="ARBA00023117"/>
    </source>
</evidence>
<feature type="compositionally biased region" description="Basic and acidic residues" evidence="3">
    <location>
        <begin position="331"/>
        <end position="341"/>
    </location>
</feature>
<dbReference type="SMART" id="SM00297">
    <property type="entry name" value="BROMO"/>
    <property type="match status" value="2"/>
</dbReference>
<evidence type="ECO:0000313" key="7">
    <source>
        <dbReference type="WBParaSite" id="PSU_v2.g6924.t1"/>
    </source>
</evidence>
<dbReference type="PROSITE" id="PS51525">
    <property type="entry name" value="NET"/>
    <property type="match status" value="1"/>
</dbReference>
<feature type="compositionally biased region" description="Polar residues" evidence="3">
    <location>
        <begin position="611"/>
        <end position="628"/>
    </location>
</feature>
<feature type="compositionally biased region" description="Basic and acidic residues" evidence="3">
    <location>
        <begin position="10"/>
        <end position="20"/>
    </location>
</feature>
<sequence>MLESSGVSIRNERNDEHSMKMDINTTGRSSSSNSSFNDSVKPDVTPSNPSDLKSEIAEEDTVAKADTLDSSKPSVKDETDESSNHNGETEDSKPDDSVKIEDIQAYLRTNGWESPVVAPIDGCVHPRTKPPAGKPSKHTNQLDFLYNTVLKAIKKHGHAWPFLKPVNVVELNIPAYFDVVKRPMDLTTVENRIKNKYYINANECLKDFKQVWQNCYIFNDAHHDVTLMCRNIENIFRENCKKMPTQEYEMIPSWEKTASKKKKSVGGGGRVSSVARGSVKRSLSPSPIDKESTAAVLNYFHNATVQGAHYSTSREHSIASAVSEAPGTSHSEPRAAKRKAETQLVEEEMPPEKKINPNIKNKPPADFSNAPARYHGKLSHSMSECQKILNDFMAKKSHSWTFDFLAPVDVEAYQLGDYYDKIKQPMDLTTIKNKFDNRQYANAEEFRGDMRLIAENCMTYNLPDTKVYNAGKKFLKCFEDRFKRIKIDEPPPKKEPVVEPTTSFTQQIVASHSASLVKPLTVATSASSKKQGPVDDDEQIELMLLRLQYEGNKLTERVQEIQKYAQELVSLKLVRMNARSQRQAAPMLSSEHYANIQTLLSQSVLTPMATPSVSTAPPLTPGFTVQSQKKGRVGRPRASITPAITPSTAPTITFPTTSTPAIIEKPAPAPTPPPPPPKPVAAVTPAIPPPPTLEASGSIPLKSTRGRKRGSKNKPKADPSQPQLRDDYTFNSDDERNVEPMTYEEKRQLSLNINELPSDRLSKVVSIIEAREQLHDFNPEEIEIDFETLKTCYTSKPNTPRTSVDNEIRKKDLETRINSLSTTAVNRGAPSSSATNSNQSLANGDRIEPSKPANDSSSDDSSSSSDSSDDSNSSDSSSDSESEQAKDSSSKSKPIVPKTNGNGDSKAPHQNGVRSPARSSNPIRRSPPTTNGHMGNKDKKDMNQQRRIPPPQPTAKPRPQIPQTNSTAMLDPLDGLLDDNQPPPRIERPVIPNRNNRDNNRDGDGRPSQHVDLSKQIELMANFEDDF</sequence>
<feature type="compositionally biased region" description="Basic and acidic residues" evidence="3">
    <location>
        <begin position="52"/>
        <end position="77"/>
    </location>
</feature>
<keyword evidence="1 2" id="KW-0103">Bromodomain</keyword>
<proteinExistence type="predicted"/>
<dbReference type="AlphaFoldDB" id="A0A914Z9J8"/>
<reference evidence="7" key="1">
    <citation type="submission" date="2022-11" db="UniProtKB">
        <authorList>
            <consortium name="WormBaseParasite"/>
        </authorList>
    </citation>
    <scope>IDENTIFICATION</scope>
</reference>
<dbReference type="PRINTS" id="PR00503">
    <property type="entry name" value="BROMODOMAIN"/>
</dbReference>
<dbReference type="PANTHER" id="PTHR22880:SF225">
    <property type="entry name" value="BROMODOMAIN-CONTAINING PROTEIN BET-1-RELATED"/>
    <property type="match status" value="1"/>
</dbReference>